<dbReference type="InterPro" id="IPR050385">
    <property type="entry name" value="Archaeal_FAD_synthase"/>
</dbReference>
<keyword evidence="5" id="KW-1185">Reference proteome</keyword>
<dbReference type="Proteomes" id="UP000326169">
    <property type="component" value="Unassembled WGS sequence"/>
</dbReference>
<dbReference type="InterPro" id="IPR014729">
    <property type="entry name" value="Rossmann-like_a/b/a_fold"/>
</dbReference>
<protein>
    <submittedName>
        <fullName evidence="4">Cytidyltransferase</fullName>
    </submittedName>
</protein>
<gene>
    <name evidence="4" type="ORF">NIES46_01140</name>
</gene>
<dbReference type="InterPro" id="IPR004821">
    <property type="entry name" value="Cyt_trans-like"/>
</dbReference>
<dbReference type="PANTHER" id="PTHR43793">
    <property type="entry name" value="FAD SYNTHASE"/>
    <property type="match status" value="1"/>
</dbReference>
<reference evidence="4 5" key="1">
    <citation type="journal article" date="2019" name="J Genomics">
        <title>The Draft Genome of a Hydrogen-producing Cyanobacterium, Arthrospira platensis NIES-46.</title>
        <authorList>
            <person name="Suzuki S."/>
            <person name="Yamaguchi H."/>
            <person name="Kawachi M."/>
        </authorList>
    </citation>
    <scope>NUCLEOTIDE SEQUENCE [LARGE SCALE GENOMIC DNA]</scope>
    <source>
        <strain evidence="4 5">NIES-46</strain>
    </source>
</reference>
<name>A0A5M3T3K1_LIMPL</name>
<comment type="caution">
    <text evidence="4">The sequence shown here is derived from an EMBL/GenBank/DDBJ whole genome shotgun (WGS) entry which is preliminary data.</text>
</comment>
<organism evidence="4 5">
    <name type="scientific">Limnospira platensis NIES-46</name>
    <dbReference type="NCBI Taxonomy" id="1236695"/>
    <lineage>
        <taxon>Bacteria</taxon>
        <taxon>Bacillati</taxon>
        <taxon>Cyanobacteriota</taxon>
        <taxon>Cyanophyceae</taxon>
        <taxon>Oscillatoriophycideae</taxon>
        <taxon>Oscillatoriales</taxon>
        <taxon>Sirenicapillariaceae</taxon>
        <taxon>Limnospira</taxon>
    </lineage>
</organism>
<dbReference type="PANTHER" id="PTHR43793:SF2">
    <property type="entry name" value="BIFUNCTIONAL PROTEIN HLDE"/>
    <property type="match status" value="1"/>
</dbReference>
<sequence length="174" mass="19416">MLQLLLKNKWRDFEQAIAYNPEQWRPLVFSNGCFDLIHAGHIRYLTQAKSLGRSLVVGLNSDRSVRLIKPHSAGYPPRPIIPELQRAEVLSHLKPVDAVVIFPESTARAIIEQLQPDIYVKGGDYTIDTLPEAPTVQSYGGKIVLIAVEMPTSTSGIINRILHHHTPPNLGMNP</sequence>
<evidence type="ECO:0000313" key="4">
    <source>
        <dbReference type="EMBL" id="GCE92079.1"/>
    </source>
</evidence>
<accession>A0A5M3T3K1</accession>
<keyword evidence="2" id="KW-0548">Nucleotidyltransferase</keyword>
<evidence type="ECO:0000256" key="1">
    <source>
        <dbReference type="ARBA" id="ARBA00022679"/>
    </source>
</evidence>
<dbReference type="Pfam" id="PF01467">
    <property type="entry name" value="CTP_transf_like"/>
    <property type="match status" value="1"/>
</dbReference>
<evidence type="ECO:0000313" key="5">
    <source>
        <dbReference type="Proteomes" id="UP000326169"/>
    </source>
</evidence>
<proteinExistence type="predicted"/>
<keyword evidence="1" id="KW-0808">Transferase</keyword>
<evidence type="ECO:0000259" key="3">
    <source>
        <dbReference type="Pfam" id="PF01467"/>
    </source>
</evidence>
<feature type="domain" description="Cytidyltransferase-like" evidence="3">
    <location>
        <begin position="31"/>
        <end position="137"/>
    </location>
</feature>
<dbReference type="SUPFAM" id="SSF52374">
    <property type="entry name" value="Nucleotidylyl transferase"/>
    <property type="match status" value="1"/>
</dbReference>
<evidence type="ECO:0000256" key="2">
    <source>
        <dbReference type="ARBA" id="ARBA00022695"/>
    </source>
</evidence>
<dbReference type="Gene3D" id="3.40.50.620">
    <property type="entry name" value="HUPs"/>
    <property type="match status" value="1"/>
</dbReference>
<dbReference type="NCBIfam" id="TIGR00125">
    <property type="entry name" value="cyt_tran_rel"/>
    <property type="match status" value="1"/>
</dbReference>
<dbReference type="EMBL" id="BIMW01000001">
    <property type="protein sequence ID" value="GCE92079.1"/>
    <property type="molecule type" value="Genomic_DNA"/>
</dbReference>